<name>A0A6U5ECK8_9STRA</name>
<feature type="region of interest" description="Disordered" evidence="1">
    <location>
        <begin position="26"/>
        <end position="90"/>
    </location>
</feature>
<accession>A0A6U5ECK8</accession>
<sequence length="143" mass="15363">MHGRGRNEEEARRWLVTRRRIPQMFVTDGRSLIGSSRRKSARTSAPGAPRSDGRTSSLGRIFASKDRGDETGAEAEGKVEVVGNGAGDGNSRTVIVDHAAAGPPSRYVCDVLSSAPSPHEPLLRRLLALSTFFCKNVSDIGCD</sequence>
<reference evidence="2" key="1">
    <citation type="submission" date="2021-01" db="EMBL/GenBank/DDBJ databases">
        <authorList>
            <person name="Corre E."/>
            <person name="Pelletier E."/>
            <person name="Niang G."/>
            <person name="Scheremetjew M."/>
            <person name="Finn R."/>
            <person name="Kale V."/>
            <person name="Holt S."/>
            <person name="Cochrane G."/>
            <person name="Meng A."/>
            <person name="Brown T."/>
            <person name="Cohen L."/>
        </authorList>
    </citation>
    <scope>NUCLEOTIDE SEQUENCE</scope>
    <source>
        <strain evidence="2">308</strain>
    </source>
</reference>
<proteinExistence type="predicted"/>
<dbReference type="EMBL" id="HBFR01007982">
    <property type="protein sequence ID" value="CAD8878590.1"/>
    <property type="molecule type" value="Transcribed_RNA"/>
</dbReference>
<gene>
    <name evidence="2" type="ORF">CHYS00102_LOCUS5774</name>
    <name evidence="3" type="ORF">CHYS00102_LOCUS5775</name>
</gene>
<evidence type="ECO:0000313" key="2">
    <source>
        <dbReference type="EMBL" id="CAD8878590.1"/>
    </source>
</evidence>
<dbReference type="EMBL" id="HBFR01007983">
    <property type="protein sequence ID" value="CAD8878591.1"/>
    <property type="molecule type" value="Transcribed_RNA"/>
</dbReference>
<protein>
    <submittedName>
        <fullName evidence="2">Uncharacterized protein</fullName>
    </submittedName>
</protein>
<dbReference type="AlphaFoldDB" id="A0A6U5ECK8"/>
<evidence type="ECO:0000256" key="1">
    <source>
        <dbReference type="SAM" id="MobiDB-lite"/>
    </source>
</evidence>
<organism evidence="2">
    <name type="scientific">Corethron hystrix</name>
    <dbReference type="NCBI Taxonomy" id="216773"/>
    <lineage>
        <taxon>Eukaryota</taxon>
        <taxon>Sar</taxon>
        <taxon>Stramenopiles</taxon>
        <taxon>Ochrophyta</taxon>
        <taxon>Bacillariophyta</taxon>
        <taxon>Coscinodiscophyceae</taxon>
        <taxon>Corethrophycidae</taxon>
        <taxon>Corethrales</taxon>
        <taxon>Corethraceae</taxon>
        <taxon>Corethron</taxon>
    </lineage>
</organism>
<feature type="compositionally biased region" description="Basic and acidic residues" evidence="1">
    <location>
        <begin position="63"/>
        <end position="79"/>
    </location>
</feature>
<evidence type="ECO:0000313" key="3">
    <source>
        <dbReference type="EMBL" id="CAD8878591.1"/>
    </source>
</evidence>